<name>A0A0A8UQ21_LEGHA</name>
<proteinExistence type="predicted"/>
<keyword evidence="2" id="KW-1185">Reference proteome</keyword>
<accession>A0A0A8UQ21</accession>
<dbReference type="HOGENOM" id="CLU_3201499_0_0_6"/>
<dbReference type="Proteomes" id="UP000032803">
    <property type="component" value="Chromosome I"/>
</dbReference>
<reference evidence="2" key="1">
    <citation type="submission" date="2014-09" db="EMBL/GenBank/DDBJ databases">
        <authorList>
            <person name="Gomez-Valero L."/>
        </authorList>
    </citation>
    <scope>NUCLEOTIDE SEQUENCE [LARGE SCALE GENOMIC DNA]</scope>
    <source>
        <strain evidence="2">ATCC35250</strain>
    </source>
</reference>
<dbReference type="EMBL" id="LN681225">
    <property type="protein sequence ID" value="CEK09142.1"/>
    <property type="molecule type" value="Genomic_DNA"/>
</dbReference>
<dbReference type="AlphaFoldDB" id="A0A0A8UQ21"/>
<dbReference type="KEGG" id="lha:LHA_0016"/>
<organism evidence="1 2">
    <name type="scientific">Legionella hackeliae</name>
    <dbReference type="NCBI Taxonomy" id="449"/>
    <lineage>
        <taxon>Bacteria</taxon>
        <taxon>Pseudomonadati</taxon>
        <taxon>Pseudomonadota</taxon>
        <taxon>Gammaproteobacteria</taxon>
        <taxon>Legionellales</taxon>
        <taxon>Legionellaceae</taxon>
        <taxon>Legionella</taxon>
    </lineage>
</organism>
<gene>
    <name evidence="1" type="ORF">LHA_0016</name>
</gene>
<protein>
    <submittedName>
        <fullName evidence="1">Uncharacterized protein</fullName>
    </submittedName>
</protein>
<evidence type="ECO:0000313" key="2">
    <source>
        <dbReference type="Proteomes" id="UP000032803"/>
    </source>
</evidence>
<sequence>MPAQNDKIDLREGQLERLSETFGSCLLKKIAYYSISNGLDQDNPF</sequence>
<evidence type="ECO:0000313" key="1">
    <source>
        <dbReference type="EMBL" id="CEK09142.1"/>
    </source>
</evidence>